<dbReference type="EMBL" id="JANPWZ010002116">
    <property type="protein sequence ID" value="KAJ3561197.1"/>
    <property type="molecule type" value="Genomic_DNA"/>
</dbReference>
<dbReference type="InterPro" id="IPR054416">
    <property type="entry name" value="GST_UstS-like_C"/>
</dbReference>
<evidence type="ECO:0000313" key="3">
    <source>
        <dbReference type="Proteomes" id="UP001148614"/>
    </source>
</evidence>
<accession>A0A9W8N7H4</accession>
<protein>
    <recommendedName>
        <fullName evidence="1">Glutathione S-transferase UstS-like C-terminal domain-containing protein</fullName>
    </recommendedName>
</protein>
<dbReference type="Pfam" id="PF22041">
    <property type="entry name" value="GST_C_7"/>
    <property type="match status" value="1"/>
</dbReference>
<dbReference type="SUPFAM" id="SSF52833">
    <property type="entry name" value="Thioredoxin-like"/>
    <property type="match status" value="1"/>
</dbReference>
<keyword evidence="3" id="KW-1185">Reference proteome</keyword>
<dbReference type="Proteomes" id="UP001148614">
    <property type="component" value="Unassembled WGS sequence"/>
</dbReference>
<dbReference type="Gene3D" id="3.40.30.10">
    <property type="entry name" value="Glutaredoxin"/>
    <property type="match status" value="1"/>
</dbReference>
<dbReference type="AlphaFoldDB" id="A0A9W8N7H4"/>
<sequence>MAASKKIVFFDIPTKEPIHALEYPEIKPRLQPHLPGLDEYTVPTVIMPDGTYIMDSKVIVRELEKQYPSSPPLDHDSPQIPKYMDQLSWVFRNLRPVFLVGVPQRLLKEVNHAYWNETRAEHVGMPLDQYIKEHSTEEAYKGATPHLQSITAMLKENDKGPFFNGDTIKYVDFAHAGFLLMFRQLGEDIFQPILEATGDPEVHLKFLEALKPWTERDNH</sequence>
<name>A0A9W8N7H4_9PEZI</name>
<evidence type="ECO:0000313" key="2">
    <source>
        <dbReference type="EMBL" id="KAJ3561197.1"/>
    </source>
</evidence>
<comment type="caution">
    <text evidence="2">The sequence shown here is derived from an EMBL/GenBank/DDBJ whole genome shotgun (WGS) entry which is preliminary data.</text>
</comment>
<organism evidence="2 3">
    <name type="scientific">Xylaria arbuscula</name>
    <dbReference type="NCBI Taxonomy" id="114810"/>
    <lineage>
        <taxon>Eukaryota</taxon>
        <taxon>Fungi</taxon>
        <taxon>Dikarya</taxon>
        <taxon>Ascomycota</taxon>
        <taxon>Pezizomycotina</taxon>
        <taxon>Sordariomycetes</taxon>
        <taxon>Xylariomycetidae</taxon>
        <taxon>Xylariales</taxon>
        <taxon>Xylariaceae</taxon>
        <taxon>Xylaria</taxon>
    </lineage>
</organism>
<dbReference type="Gene3D" id="1.20.1050.10">
    <property type="match status" value="1"/>
</dbReference>
<feature type="domain" description="Glutathione S-transferase UstS-like C-terminal" evidence="1">
    <location>
        <begin position="91"/>
        <end position="187"/>
    </location>
</feature>
<gene>
    <name evidence="2" type="ORF">NPX13_g9042</name>
</gene>
<proteinExistence type="predicted"/>
<dbReference type="InterPro" id="IPR036282">
    <property type="entry name" value="Glutathione-S-Trfase_C_sf"/>
</dbReference>
<evidence type="ECO:0000259" key="1">
    <source>
        <dbReference type="Pfam" id="PF22041"/>
    </source>
</evidence>
<dbReference type="InterPro" id="IPR036249">
    <property type="entry name" value="Thioredoxin-like_sf"/>
</dbReference>
<dbReference type="VEuPathDB" id="FungiDB:F4678DRAFT_419725"/>
<reference evidence="2" key="1">
    <citation type="submission" date="2022-07" db="EMBL/GenBank/DDBJ databases">
        <title>Genome Sequence of Xylaria arbuscula.</title>
        <authorList>
            <person name="Buettner E."/>
        </authorList>
    </citation>
    <scope>NUCLEOTIDE SEQUENCE</scope>
    <source>
        <strain evidence="2">VT107</strain>
    </source>
</reference>
<dbReference type="SUPFAM" id="SSF47616">
    <property type="entry name" value="GST C-terminal domain-like"/>
    <property type="match status" value="1"/>
</dbReference>